<reference evidence="6" key="1">
    <citation type="submission" date="2020-11" db="EMBL/GenBank/DDBJ databases">
        <authorList>
            <person name="Tran Van P."/>
        </authorList>
    </citation>
    <scope>NUCLEOTIDE SEQUENCE</scope>
</reference>
<dbReference type="GO" id="GO:0005509">
    <property type="term" value="F:calcium ion binding"/>
    <property type="evidence" value="ECO:0007669"/>
    <property type="project" value="InterPro"/>
</dbReference>
<evidence type="ECO:0000256" key="5">
    <source>
        <dbReference type="PROSITE-ProRule" id="PRU00076"/>
    </source>
</evidence>
<organism evidence="6">
    <name type="scientific">Cyprideis torosa</name>
    <dbReference type="NCBI Taxonomy" id="163714"/>
    <lineage>
        <taxon>Eukaryota</taxon>
        <taxon>Metazoa</taxon>
        <taxon>Ecdysozoa</taxon>
        <taxon>Arthropoda</taxon>
        <taxon>Crustacea</taxon>
        <taxon>Oligostraca</taxon>
        <taxon>Ostracoda</taxon>
        <taxon>Podocopa</taxon>
        <taxon>Podocopida</taxon>
        <taxon>Cytherocopina</taxon>
        <taxon>Cytheroidea</taxon>
        <taxon>Cytherideidae</taxon>
        <taxon>Cyprideis</taxon>
    </lineage>
</organism>
<dbReference type="EMBL" id="OB660135">
    <property type="protein sequence ID" value="CAD7222996.1"/>
    <property type="molecule type" value="Genomic_DNA"/>
</dbReference>
<dbReference type="Pfam" id="PF12947">
    <property type="entry name" value="EGF_3"/>
    <property type="match status" value="1"/>
</dbReference>
<sequence length="751" mass="83324">MLISEYADYGQRKCSKQGLMFISEYADYGQRKCSKQGLMFISEYADYDQIMCSRRGAEIRVIIPSITRRKRDAAVYPLLNGESCVSLLWIGITKVVLDQKLVFLASFAWIEVVSLQRTGSVGASDGFLWGNWLRSVERGADDCKLNTGRTCTNGACLSSQCHCNDGYGGKGCEMPDENECKYRPCDVFARCTNTLGSFYCSCFPGYEGDGFSCRDIDECLDPVLASKCVPNSECCNLPAHYVCKCLPGFEGEGDVKCTDIDECLNPDACGTNAQCFNLPGNYTCNCKQGFVGDPYTGGRRSIGRCVLSGSIVDEHMLGSPATDQRYSVEALAGLRGKRFISLKKLARESTAWRRSFDNVLVGSQRRFNELRREECRVITTSEEEIVSVVSAKKSIWDFEIQPSLYGDGIRGIGDDEAISLGTVWSPILRNSQISDILRSTLIFDPFRSVTGQDVTFSRLVEKVDTISPGRTDEGFFRHECPASKPSLPLWIPRPRFPAGRTKLEQVVTSGVAMAILIPCNRRKLETIDCSPKHRTALVEKRLTVMAKNIFHENHQILAPAVFRTFSDDLSPNSPRMAKMKKPVWKEKMKKGCLLSPNRPWMAKDHYTFWSVGCPLVLVLQLTSLHLALNRPALCSSWGSHPAGRCVDLNECDRPGTCPPGSICTNEIGGYSCSCPRGYTGDPYRGCVDINECHDGTNACGRDALCINRPGSYECRCPQGYEGNPQVACQGERGFLRTTQPNSRGPLTMMNF</sequence>
<evidence type="ECO:0000256" key="3">
    <source>
        <dbReference type="ARBA" id="ARBA00022737"/>
    </source>
</evidence>
<dbReference type="InterPro" id="IPR000742">
    <property type="entry name" value="EGF"/>
</dbReference>
<evidence type="ECO:0000256" key="4">
    <source>
        <dbReference type="ARBA" id="ARBA00023157"/>
    </source>
</evidence>
<dbReference type="PROSITE" id="PS50026">
    <property type="entry name" value="EGF_3"/>
    <property type="match status" value="5"/>
</dbReference>
<keyword evidence="1 5" id="KW-0245">EGF-like domain</keyword>
<dbReference type="InterPro" id="IPR049883">
    <property type="entry name" value="NOTCH1_EGF-like"/>
</dbReference>
<gene>
    <name evidence="6" type="ORF">CTOB1V02_LOCUS991</name>
</gene>
<dbReference type="InterPro" id="IPR009030">
    <property type="entry name" value="Growth_fac_rcpt_cys_sf"/>
</dbReference>
<dbReference type="PROSITE" id="PS01187">
    <property type="entry name" value="EGF_CA"/>
    <property type="match status" value="2"/>
</dbReference>
<dbReference type="OrthoDB" id="6376919at2759"/>
<keyword evidence="4" id="KW-1015">Disulfide bond</keyword>
<dbReference type="CDD" id="cd00054">
    <property type="entry name" value="EGF_CA"/>
    <property type="match status" value="5"/>
</dbReference>
<keyword evidence="2" id="KW-0732">Signal</keyword>
<name>A0A7R8W4L5_9CRUS</name>
<dbReference type="InterPro" id="IPR018097">
    <property type="entry name" value="EGF_Ca-bd_CS"/>
</dbReference>
<dbReference type="SMART" id="SM00179">
    <property type="entry name" value="EGF_CA"/>
    <property type="match status" value="5"/>
</dbReference>
<dbReference type="AlphaFoldDB" id="A0A7R8W4L5"/>
<dbReference type="InterPro" id="IPR001881">
    <property type="entry name" value="EGF-like_Ca-bd_dom"/>
</dbReference>
<dbReference type="SMART" id="SM00181">
    <property type="entry name" value="EGF"/>
    <property type="match status" value="6"/>
</dbReference>
<dbReference type="PANTHER" id="PTHR24039">
    <property type="entry name" value="FIBRILLIN-RELATED"/>
    <property type="match status" value="1"/>
</dbReference>
<dbReference type="FunFam" id="2.10.25.10:FF:000555">
    <property type="entry name" value="Dumpy, isoform I"/>
    <property type="match status" value="1"/>
</dbReference>
<dbReference type="Pfam" id="PF07645">
    <property type="entry name" value="EGF_CA"/>
    <property type="match status" value="4"/>
</dbReference>
<accession>A0A7R8W4L5</accession>
<dbReference type="InterPro" id="IPR024731">
    <property type="entry name" value="NELL2-like_EGF"/>
</dbReference>
<evidence type="ECO:0000256" key="2">
    <source>
        <dbReference type="ARBA" id="ARBA00022729"/>
    </source>
</evidence>
<dbReference type="Gene3D" id="2.10.25.10">
    <property type="entry name" value="Laminin"/>
    <property type="match status" value="5"/>
</dbReference>
<dbReference type="PROSITE" id="PS00010">
    <property type="entry name" value="ASX_HYDROXYL"/>
    <property type="match status" value="5"/>
</dbReference>
<proteinExistence type="predicted"/>
<dbReference type="SUPFAM" id="SSF57184">
    <property type="entry name" value="Growth factor receptor domain"/>
    <property type="match status" value="2"/>
</dbReference>
<evidence type="ECO:0000256" key="1">
    <source>
        <dbReference type="ARBA" id="ARBA00022536"/>
    </source>
</evidence>
<dbReference type="PROSITE" id="PS01186">
    <property type="entry name" value="EGF_2"/>
    <property type="match status" value="4"/>
</dbReference>
<dbReference type="FunFam" id="2.10.25.10:FF:000038">
    <property type="entry name" value="Fibrillin 2"/>
    <property type="match status" value="3"/>
</dbReference>
<protein>
    <submittedName>
        <fullName evidence="6">Uncharacterized protein</fullName>
    </submittedName>
</protein>
<evidence type="ECO:0000313" key="6">
    <source>
        <dbReference type="EMBL" id="CAD7222996.1"/>
    </source>
</evidence>
<comment type="caution">
    <text evidence="5">Lacks conserved residue(s) required for the propagation of feature annotation.</text>
</comment>
<keyword evidence="3" id="KW-0677">Repeat</keyword>
<dbReference type="InterPro" id="IPR000152">
    <property type="entry name" value="EGF-type_Asp/Asn_hydroxyl_site"/>
</dbReference>